<sequence>MSRARRKAPGPQACSSSHWPPLKSKVDVRRPLTSRIPAAYLRPSQKQSQDLLGVHGAKHRAPAHTRPYVDRARSALPWRSLTFPCQQCESRSRAIRIRFKF</sequence>
<organism evidence="2 3">
    <name type="scientific">Ephemerocybe angulata</name>
    <dbReference type="NCBI Taxonomy" id="980116"/>
    <lineage>
        <taxon>Eukaryota</taxon>
        <taxon>Fungi</taxon>
        <taxon>Dikarya</taxon>
        <taxon>Basidiomycota</taxon>
        <taxon>Agaricomycotina</taxon>
        <taxon>Agaricomycetes</taxon>
        <taxon>Agaricomycetidae</taxon>
        <taxon>Agaricales</taxon>
        <taxon>Agaricineae</taxon>
        <taxon>Psathyrellaceae</taxon>
        <taxon>Ephemerocybe</taxon>
    </lineage>
</organism>
<comment type="caution">
    <text evidence="2">The sequence shown here is derived from an EMBL/GenBank/DDBJ whole genome shotgun (WGS) entry which is preliminary data.</text>
</comment>
<name>A0A8H5AT21_9AGAR</name>
<accession>A0A8H5AT21</accession>
<feature type="region of interest" description="Disordered" evidence="1">
    <location>
        <begin position="1"/>
        <end position="67"/>
    </location>
</feature>
<proteinExistence type="predicted"/>
<evidence type="ECO:0000313" key="3">
    <source>
        <dbReference type="Proteomes" id="UP000541558"/>
    </source>
</evidence>
<keyword evidence="3" id="KW-1185">Reference proteome</keyword>
<evidence type="ECO:0000313" key="2">
    <source>
        <dbReference type="EMBL" id="KAF5310386.1"/>
    </source>
</evidence>
<dbReference type="Proteomes" id="UP000541558">
    <property type="component" value="Unassembled WGS sequence"/>
</dbReference>
<dbReference type="EMBL" id="JAACJK010000230">
    <property type="protein sequence ID" value="KAF5310386.1"/>
    <property type="molecule type" value="Genomic_DNA"/>
</dbReference>
<evidence type="ECO:0000256" key="1">
    <source>
        <dbReference type="SAM" id="MobiDB-lite"/>
    </source>
</evidence>
<gene>
    <name evidence="2" type="ORF">D9611_012092</name>
</gene>
<protein>
    <submittedName>
        <fullName evidence="2">Uncharacterized protein</fullName>
    </submittedName>
</protein>
<reference evidence="2 3" key="1">
    <citation type="journal article" date="2020" name="ISME J.">
        <title>Uncovering the hidden diversity of litter-decomposition mechanisms in mushroom-forming fungi.</title>
        <authorList>
            <person name="Floudas D."/>
            <person name="Bentzer J."/>
            <person name="Ahren D."/>
            <person name="Johansson T."/>
            <person name="Persson P."/>
            <person name="Tunlid A."/>
        </authorList>
    </citation>
    <scope>NUCLEOTIDE SEQUENCE [LARGE SCALE GENOMIC DNA]</scope>
    <source>
        <strain evidence="2 3">CBS 175.51</strain>
    </source>
</reference>
<dbReference type="AlphaFoldDB" id="A0A8H5AT21"/>